<dbReference type="AlphaFoldDB" id="A0A3Q9KB03"/>
<protein>
    <recommendedName>
        <fullName evidence="3">Nudix hydrolase domain-containing protein</fullName>
    </recommendedName>
</protein>
<dbReference type="Proteomes" id="UP000275579">
    <property type="component" value="Chromosome"/>
</dbReference>
<gene>
    <name evidence="1" type="ORF">DDE74_39400</name>
</gene>
<dbReference type="InterPro" id="IPR015797">
    <property type="entry name" value="NUDIX_hydrolase-like_dom_sf"/>
</dbReference>
<proteinExistence type="predicted"/>
<evidence type="ECO:0000313" key="1">
    <source>
        <dbReference type="EMBL" id="AZS76116.1"/>
    </source>
</evidence>
<accession>A0A3Q9KB03</accession>
<dbReference type="SUPFAM" id="SSF55811">
    <property type="entry name" value="Nudix"/>
    <property type="match status" value="1"/>
</dbReference>
<dbReference type="EMBL" id="CP029042">
    <property type="protein sequence ID" value="AZS76116.1"/>
    <property type="molecule type" value="Genomic_DNA"/>
</dbReference>
<evidence type="ECO:0000313" key="2">
    <source>
        <dbReference type="Proteomes" id="UP000275579"/>
    </source>
</evidence>
<reference evidence="1 2" key="1">
    <citation type="submission" date="2018-04" db="EMBL/GenBank/DDBJ databases">
        <title>Complete genome sequences of Streptomyces lydicus strain WYEC and characterization of antagonistic properties of biological control agents.</title>
        <authorList>
            <person name="Mariita R.M."/>
            <person name="Sello J.K."/>
        </authorList>
    </citation>
    <scope>NUCLEOTIDE SEQUENCE [LARGE SCALE GENOMIC DNA]</scope>
    <source>
        <strain evidence="1 2">WYEC 108</strain>
    </source>
</reference>
<organism evidence="1 2">
    <name type="scientific">Streptomyces lydicus</name>
    <dbReference type="NCBI Taxonomy" id="47763"/>
    <lineage>
        <taxon>Bacteria</taxon>
        <taxon>Bacillati</taxon>
        <taxon>Actinomycetota</taxon>
        <taxon>Actinomycetes</taxon>
        <taxon>Kitasatosporales</taxon>
        <taxon>Streptomycetaceae</taxon>
        <taxon>Streptomyces</taxon>
    </lineage>
</organism>
<evidence type="ECO:0008006" key="3">
    <source>
        <dbReference type="Google" id="ProtNLM"/>
    </source>
</evidence>
<dbReference type="Gene3D" id="3.90.79.10">
    <property type="entry name" value="Nucleoside Triphosphate Pyrophosphohydrolase"/>
    <property type="match status" value="1"/>
</dbReference>
<name>A0A3Q9KB03_9ACTN</name>
<sequence>MTLRELEEELGLVVGDVRPLSVMDPLSAVTAAKIQLFLAADLRAGAVHRDDTEIGMTVRWWKLSEAVDAVRAGRITEAGSVAGVLLAAHAQGVRPDGHRDLLLTDDNLQAITAPASASAASAVHTTPAACEFKRSWGSRPGCDGDNRPTLLAANLRR</sequence>